<evidence type="ECO:0000256" key="4">
    <source>
        <dbReference type="ARBA" id="ARBA00022679"/>
    </source>
</evidence>
<evidence type="ECO:0000256" key="6">
    <source>
        <dbReference type="ARBA" id="ARBA00022777"/>
    </source>
</evidence>
<dbReference type="InterPro" id="IPR001294">
    <property type="entry name" value="Phytochrome"/>
</dbReference>
<comment type="caution">
    <text evidence="13">The sequence shown here is derived from an EMBL/GenBank/DDBJ whole genome shotgun (WGS) entry which is preliminary data.</text>
</comment>
<dbReference type="GO" id="GO:0009881">
    <property type="term" value="F:photoreceptor activity"/>
    <property type="evidence" value="ECO:0007669"/>
    <property type="project" value="UniProtKB-KW"/>
</dbReference>
<dbReference type="GO" id="GO:0005524">
    <property type="term" value="F:ATP binding"/>
    <property type="evidence" value="ECO:0007669"/>
    <property type="project" value="UniProtKB-KW"/>
</dbReference>
<evidence type="ECO:0000256" key="10">
    <source>
        <dbReference type="ARBA" id="ARBA00023170"/>
    </source>
</evidence>
<dbReference type="GO" id="GO:0009584">
    <property type="term" value="P:detection of visible light"/>
    <property type="evidence" value="ECO:0007669"/>
    <property type="project" value="InterPro"/>
</dbReference>
<dbReference type="PANTHER" id="PTHR43065:SF10">
    <property type="entry name" value="PEROXIDE STRESS-ACTIVATED HISTIDINE KINASE MAK3"/>
    <property type="match status" value="1"/>
</dbReference>
<evidence type="ECO:0000256" key="3">
    <source>
        <dbReference type="ARBA" id="ARBA00022606"/>
    </source>
</evidence>
<evidence type="ECO:0000256" key="2">
    <source>
        <dbReference type="ARBA" id="ARBA00022553"/>
    </source>
</evidence>
<dbReference type="SUPFAM" id="SSF55781">
    <property type="entry name" value="GAF domain-like"/>
    <property type="match status" value="1"/>
</dbReference>
<protein>
    <submittedName>
        <fullName evidence="13">GAF domain-containing protein</fullName>
    </submittedName>
</protein>
<dbReference type="InterPro" id="IPR029016">
    <property type="entry name" value="GAF-like_dom_sf"/>
</dbReference>
<dbReference type="GO" id="GO:0000160">
    <property type="term" value="P:phosphorelay signal transduction system"/>
    <property type="evidence" value="ECO:0007669"/>
    <property type="project" value="UniProtKB-KW"/>
</dbReference>
<keyword evidence="10" id="KW-0675">Receptor</keyword>
<proteinExistence type="predicted"/>
<evidence type="ECO:0000259" key="12">
    <source>
        <dbReference type="PROSITE" id="PS50046"/>
    </source>
</evidence>
<evidence type="ECO:0000256" key="11">
    <source>
        <dbReference type="SAM" id="MobiDB-lite"/>
    </source>
</evidence>
<keyword evidence="3" id="KW-0716">Sensory transduction</keyword>
<evidence type="ECO:0000256" key="7">
    <source>
        <dbReference type="ARBA" id="ARBA00022840"/>
    </source>
</evidence>
<evidence type="ECO:0000313" key="14">
    <source>
        <dbReference type="Proteomes" id="UP000739411"/>
    </source>
</evidence>
<keyword evidence="9" id="KW-0902">Two-component regulatory system</keyword>
<dbReference type="PROSITE" id="PS50046">
    <property type="entry name" value="PHYTOCHROME_2"/>
    <property type="match status" value="1"/>
</dbReference>
<dbReference type="InterPro" id="IPR016132">
    <property type="entry name" value="Phyto_chromo_attachment"/>
</dbReference>
<accession>A0A935JZQ1</accession>
<evidence type="ECO:0000256" key="9">
    <source>
        <dbReference type="ARBA" id="ARBA00023012"/>
    </source>
</evidence>
<dbReference type="EMBL" id="JADJMS010000038">
    <property type="protein sequence ID" value="MBK7416290.1"/>
    <property type="molecule type" value="Genomic_DNA"/>
</dbReference>
<evidence type="ECO:0000256" key="5">
    <source>
        <dbReference type="ARBA" id="ARBA00022741"/>
    </source>
</evidence>
<name>A0A935JZQ1_9RHOO</name>
<evidence type="ECO:0000313" key="13">
    <source>
        <dbReference type="EMBL" id="MBK7416290.1"/>
    </source>
</evidence>
<keyword evidence="1" id="KW-0600">Photoreceptor protein</keyword>
<keyword evidence="6" id="KW-0418">Kinase</keyword>
<evidence type="ECO:0000256" key="1">
    <source>
        <dbReference type="ARBA" id="ARBA00022543"/>
    </source>
</evidence>
<feature type="domain" description="Phytochrome chromophore attachment site" evidence="12">
    <location>
        <begin position="100"/>
        <end position="236"/>
    </location>
</feature>
<evidence type="ECO:0000256" key="8">
    <source>
        <dbReference type="ARBA" id="ARBA00022991"/>
    </source>
</evidence>
<organism evidence="13 14">
    <name type="scientific">Candidatus Dechloromonas phosphorivorans</name>
    <dbReference type="NCBI Taxonomy" id="2899244"/>
    <lineage>
        <taxon>Bacteria</taxon>
        <taxon>Pseudomonadati</taxon>
        <taxon>Pseudomonadota</taxon>
        <taxon>Betaproteobacteria</taxon>
        <taxon>Rhodocyclales</taxon>
        <taxon>Azonexaceae</taxon>
        <taxon>Dechloromonas</taxon>
    </lineage>
</organism>
<sequence>MPAPILRHSQALTPRRSGDRGDAFNTMALRRPDICAGPAKAEQQPARFAHHYGERRLAGCLANNLWRAFAGRTPAVTQRATARRATPAIATLKTPGNAAELTAHHQALLLGVREITGFDRVMLYHFHDDFSGEVIAEEAREGLGSYMGLRFPASDIPAIARRIYLVNPWRSIPDIETPISAVLGEGVSNLTNSLLRSVSPVHLKYLEHMGVRASFSLPVKVGGKLWGLVACHHLSPLAPDPEACQVASGTAQAHPIGPFAQFPGTKPDAEYRSAESSDRRCPDCFHLVCIPD</sequence>
<dbReference type="Gene3D" id="3.30.450.40">
    <property type="match status" value="1"/>
</dbReference>
<dbReference type="PRINTS" id="PR01033">
    <property type="entry name" value="PHYTOCHROME"/>
</dbReference>
<keyword evidence="8" id="KW-0157">Chromophore</keyword>
<keyword evidence="4" id="KW-0808">Transferase</keyword>
<gene>
    <name evidence="13" type="ORF">IPJ38_15495</name>
</gene>
<dbReference type="Proteomes" id="UP000739411">
    <property type="component" value="Unassembled WGS sequence"/>
</dbReference>
<reference evidence="13 14" key="1">
    <citation type="submission" date="2020-10" db="EMBL/GenBank/DDBJ databases">
        <title>Connecting structure to function with the recovery of over 1000 high-quality activated sludge metagenome-assembled genomes encoding full-length rRNA genes using long-read sequencing.</title>
        <authorList>
            <person name="Singleton C.M."/>
            <person name="Petriglieri F."/>
            <person name="Kristensen J.M."/>
            <person name="Kirkegaard R.H."/>
            <person name="Michaelsen T.Y."/>
            <person name="Andersen M.H."/>
            <person name="Karst S.M."/>
            <person name="Dueholm M.S."/>
            <person name="Nielsen P.H."/>
            <person name="Albertsen M."/>
        </authorList>
    </citation>
    <scope>NUCLEOTIDE SEQUENCE [LARGE SCALE GENOMIC DNA]</scope>
    <source>
        <strain evidence="13">EsbW_18-Q3-R4-48_BATAC.463</strain>
    </source>
</reference>
<dbReference type="GO" id="GO:0016301">
    <property type="term" value="F:kinase activity"/>
    <property type="evidence" value="ECO:0007669"/>
    <property type="project" value="UniProtKB-KW"/>
</dbReference>
<keyword evidence="2" id="KW-0597">Phosphoprotein</keyword>
<dbReference type="PANTHER" id="PTHR43065">
    <property type="entry name" value="SENSOR HISTIDINE KINASE"/>
    <property type="match status" value="1"/>
</dbReference>
<dbReference type="Pfam" id="PF01590">
    <property type="entry name" value="GAF"/>
    <property type="match status" value="1"/>
</dbReference>
<keyword evidence="5" id="KW-0547">Nucleotide-binding</keyword>
<keyword evidence="7" id="KW-0067">ATP-binding</keyword>
<dbReference type="AlphaFoldDB" id="A0A935JZQ1"/>
<dbReference type="GO" id="GO:0006355">
    <property type="term" value="P:regulation of DNA-templated transcription"/>
    <property type="evidence" value="ECO:0007669"/>
    <property type="project" value="InterPro"/>
</dbReference>
<dbReference type="InterPro" id="IPR003018">
    <property type="entry name" value="GAF"/>
</dbReference>
<feature type="region of interest" description="Disordered" evidence="11">
    <location>
        <begin position="1"/>
        <end position="23"/>
    </location>
</feature>